<evidence type="ECO:0000313" key="3">
    <source>
        <dbReference type="EMBL" id="EEF77147.1"/>
    </source>
</evidence>
<dbReference type="eggNOG" id="COG2885">
    <property type="taxonomic scope" value="Bacteria"/>
</dbReference>
<dbReference type="SUPFAM" id="SSF103088">
    <property type="entry name" value="OmpA-like"/>
    <property type="match status" value="1"/>
</dbReference>
<keyword evidence="2" id="KW-0732">Signal</keyword>
<dbReference type="Pfam" id="PF13181">
    <property type="entry name" value="TPR_8"/>
    <property type="match status" value="1"/>
</dbReference>
<accession>S0FBG0</accession>
<dbReference type="Gene3D" id="1.25.40.10">
    <property type="entry name" value="Tetratricopeptide repeat domain"/>
    <property type="match status" value="1"/>
</dbReference>
<keyword evidence="4" id="KW-1185">Reference proteome</keyword>
<dbReference type="HOGENOM" id="CLU_026852_0_0_10"/>
<evidence type="ECO:0000256" key="2">
    <source>
        <dbReference type="SAM" id="SignalP"/>
    </source>
</evidence>
<dbReference type="InterPro" id="IPR011990">
    <property type="entry name" value="TPR-like_helical_dom_sf"/>
</dbReference>
<gene>
    <name evidence="3" type="ORF">BACCOPRO_02659</name>
</gene>
<name>S0FBG0_9BACT</name>
<dbReference type="SMART" id="SM00028">
    <property type="entry name" value="TPR"/>
    <property type="match status" value="1"/>
</dbReference>
<dbReference type="Gene3D" id="3.30.1330.60">
    <property type="entry name" value="OmpA-like domain"/>
    <property type="match status" value="1"/>
</dbReference>
<dbReference type="AlphaFoldDB" id="S0FBG0"/>
<dbReference type="InterPro" id="IPR036737">
    <property type="entry name" value="OmpA-like_sf"/>
</dbReference>
<dbReference type="STRING" id="547042.BACCOPRO_02659"/>
<dbReference type="EMBL" id="ACBW01000171">
    <property type="protein sequence ID" value="EEF77147.1"/>
    <property type="molecule type" value="Genomic_DNA"/>
</dbReference>
<feature type="chain" id="PRO_5004486490" evidence="2">
    <location>
        <begin position="23"/>
        <end position="487"/>
    </location>
</feature>
<dbReference type="PROSITE" id="PS50005">
    <property type="entry name" value="TPR"/>
    <property type="match status" value="1"/>
</dbReference>
<dbReference type="InterPro" id="IPR019734">
    <property type="entry name" value="TPR_rpt"/>
</dbReference>
<keyword evidence="1" id="KW-0802">TPR repeat</keyword>
<protein>
    <submittedName>
        <fullName evidence="3">Tetratricopeptide repeat protein</fullName>
    </submittedName>
</protein>
<dbReference type="SUPFAM" id="SSF48452">
    <property type="entry name" value="TPR-like"/>
    <property type="match status" value="1"/>
</dbReference>
<feature type="repeat" description="TPR" evidence="1">
    <location>
        <begin position="438"/>
        <end position="471"/>
    </location>
</feature>
<evidence type="ECO:0000313" key="4">
    <source>
        <dbReference type="Proteomes" id="UP000014073"/>
    </source>
</evidence>
<proteinExistence type="predicted"/>
<dbReference type="Proteomes" id="UP000014073">
    <property type="component" value="Unassembled WGS sequence"/>
</dbReference>
<reference evidence="3 4" key="1">
    <citation type="submission" date="2008-12" db="EMBL/GenBank/DDBJ databases">
        <authorList>
            <person name="Fulton L."/>
            <person name="Clifton S."/>
            <person name="Fulton B."/>
            <person name="Xu J."/>
            <person name="Minx P."/>
            <person name="Pepin K.H."/>
            <person name="Johnson M."/>
            <person name="Bhonagiri V."/>
            <person name="Nash W.E."/>
            <person name="Mardis E.R."/>
            <person name="Wilson R.K."/>
        </authorList>
    </citation>
    <scope>NUCLEOTIDE SEQUENCE [LARGE SCALE GENOMIC DNA]</scope>
    <source>
        <strain evidence="3 4">DSM 18228</strain>
    </source>
</reference>
<evidence type="ECO:0000256" key="1">
    <source>
        <dbReference type="PROSITE-ProRule" id="PRU00339"/>
    </source>
</evidence>
<feature type="signal peptide" evidence="2">
    <location>
        <begin position="1"/>
        <end position="22"/>
    </location>
</feature>
<sequence length="487" mass="54664">MYRNMKKSILLLAAALPFALSAKDVKITRPAASLDNDTLTLSFRFNVEEVKVNSEQSYTFTPVLVNGNEHLVLAPMAVSGKKNYKMPRKIRRAGRKFGFSEPYTAVYGKAADRNDIIDYTASFPYEDWMGSACLAMLQEKDECYRSAPLDIQIVEHKPVIPPLPTAYEICEPCMQMVSYLTPKAEPLKVRSEQSTLYIEYAVGATAFKDDYKNNGAELQKLKDILSPLTTGDLVTFKAINVCGYASPDGSAKTNDRVASQRAASFSDYLKKAYSFPAEVLKVTSAGEDWETLIQMLKDEKPAYADKALEIINKYSNVDTREARLKSGLGTATYRTMLNDLYPRLRRLGVSVDYEVREVENAEAAKLIYTDPKLLSLQEMYRVAKDLKPGTKEYKEVYEIAARTYPEDAVACINAASANIVSGDFQNAEKLLEKVKDDNRAWNNLGVLAWLRGDFQAARDWFNKAMSVEPEKAKANLETVNIYDPVQE</sequence>
<organism evidence="3 4">
    <name type="scientific">Phocaeicola coprophilus DSM 18228 = JCM 13818</name>
    <dbReference type="NCBI Taxonomy" id="547042"/>
    <lineage>
        <taxon>Bacteria</taxon>
        <taxon>Pseudomonadati</taxon>
        <taxon>Bacteroidota</taxon>
        <taxon>Bacteroidia</taxon>
        <taxon>Bacteroidales</taxon>
        <taxon>Bacteroidaceae</taxon>
        <taxon>Phocaeicola</taxon>
    </lineage>
</organism>
<comment type="caution">
    <text evidence="3">The sequence shown here is derived from an EMBL/GenBank/DDBJ whole genome shotgun (WGS) entry which is preliminary data.</text>
</comment>